<name>A0ABW0F5U6_9HYPH</name>
<evidence type="ECO:0000313" key="3">
    <source>
        <dbReference type="EMBL" id="MFC5294371.1"/>
    </source>
</evidence>
<reference evidence="4" key="1">
    <citation type="journal article" date="2019" name="Int. J. Syst. Evol. Microbiol.">
        <title>The Global Catalogue of Microorganisms (GCM) 10K type strain sequencing project: providing services to taxonomists for standard genome sequencing and annotation.</title>
        <authorList>
            <consortium name="The Broad Institute Genomics Platform"/>
            <consortium name="The Broad Institute Genome Sequencing Center for Infectious Disease"/>
            <person name="Wu L."/>
            <person name="Ma J."/>
        </authorList>
    </citation>
    <scope>NUCLEOTIDE SEQUENCE [LARGE SCALE GENOMIC DNA]</scope>
    <source>
        <strain evidence="4">CGMCC 1.15643</strain>
    </source>
</reference>
<keyword evidence="4" id="KW-1185">Reference proteome</keyword>
<dbReference type="InterPro" id="IPR012495">
    <property type="entry name" value="TadE-like_dom"/>
</dbReference>
<feature type="domain" description="TadE-like" evidence="2">
    <location>
        <begin position="22"/>
        <end position="52"/>
    </location>
</feature>
<evidence type="ECO:0000259" key="2">
    <source>
        <dbReference type="Pfam" id="PF07811"/>
    </source>
</evidence>
<evidence type="ECO:0000313" key="4">
    <source>
        <dbReference type="Proteomes" id="UP001595976"/>
    </source>
</evidence>
<organism evidence="3 4">
    <name type="scientific">Bosea minatitlanensis</name>
    <dbReference type="NCBI Taxonomy" id="128782"/>
    <lineage>
        <taxon>Bacteria</taxon>
        <taxon>Pseudomonadati</taxon>
        <taxon>Pseudomonadota</taxon>
        <taxon>Alphaproteobacteria</taxon>
        <taxon>Hyphomicrobiales</taxon>
        <taxon>Boseaceae</taxon>
        <taxon>Bosea</taxon>
    </lineage>
</organism>
<sequence>MIARLRLAGRRPWKRLRSDERGVAAIEFAFVLPVMLLVLCGMANTVYGVMAARKVRLLTSTLADLTARAQSVSPSDVTDIFGAAEAVLMPYDATKAAMVITSVVIEANGVARVCWSAASSSGAALKRGDSVVLPDSIKVPGTSVIMARASYDYRPFVASLPMVDYVVPAVIKLGDEPVYTRPRGGIAAGTGNIEQVLKTDVNPCPNY</sequence>
<dbReference type="EMBL" id="JBHSLI010000006">
    <property type="protein sequence ID" value="MFC5294371.1"/>
    <property type="molecule type" value="Genomic_DNA"/>
</dbReference>
<comment type="caution">
    <text evidence="3">The sequence shown here is derived from an EMBL/GenBank/DDBJ whole genome shotgun (WGS) entry which is preliminary data.</text>
</comment>
<dbReference type="RefSeq" id="WP_260349247.1">
    <property type="nucleotide sequence ID" value="NZ_JAOAOS010000009.1"/>
</dbReference>
<dbReference type="Proteomes" id="UP001595976">
    <property type="component" value="Unassembled WGS sequence"/>
</dbReference>
<evidence type="ECO:0000256" key="1">
    <source>
        <dbReference type="SAM" id="Phobius"/>
    </source>
</evidence>
<feature type="transmembrane region" description="Helical" evidence="1">
    <location>
        <begin position="21"/>
        <end position="47"/>
    </location>
</feature>
<accession>A0ABW0F5U6</accession>
<dbReference type="Pfam" id="PF07811">
    <property type="entry name" value="TadE"/>
    <property type="match status" value="1"/>
</dbReference>
<keyword evidence="1" id="KW-0812">Transmembrane</keyword>
<keyword evidence="1" id="KW-1133">Transmembrane helix</keyword>
<proteinExistence type="predicted"/>
<gene>
    <name evidence="3" type="ORF">ACFPK2_15390</name>
</gene>
<protein>
    <submittedName>
        <fullName evidence="3">TadE/TadG family type IV pilus assembly protein</fullName>
    </submittedName>
</protein>
<keyword evidence="1" id="KW-0472">Membrane</keyword>